<dbReference type="EMBL" id="RZUI01000002">
    <property type="protein sequence ID" value="KAA8831595.1"/>
    <property type="molecule type" value="Genomic_DNA"/>
</dbReference>
<accession>A0A5M9ZP80</accession>
<name>A0A5M9ZP80_9BIFI</name>
<sequence length="82" mass="9253">MTRYVKGPQPPVVDVSVTVPFMILDEAEARRFLAGYNSADSSKELARIARALGGTSKKVWLTPDLVRWAIDNSPYWKDKDKQ</sequence>
<protein>
    <submittedName>
        <fullName evidence="1">Uncharacterized protein</fullName>
    </submittedName>
</protein>
<dbReference type="RefSeq" id="WP_150380768.1">
    <property type="nucleotide sequence ID" value="NZ_RZUI01000002.1"/>
</dbReference>
<evidence type="ECO:0000313" key="2">
    <source>
        <dbReference type="Proteomes" id="UP000412028"/>
    </source>
</evidence>
<proteinExistence type="predicted"/>
<evidence type="ECO:0000313" key="1">
    <source>
        <dbReference type="EMBL" id="KAA8831595.1"/>
    </source>
</evidence>
<dbReference type="Proteomes" id="UP000412028">
    <property type="component" value="Unassembled WGS sequence"/>
</dbReference>
<comment type="caution">
    <text evidence="1">The sequence shown here is derived from an EMBL/GenBank/DDBJ whole genome shotgun (WGS) entry which is preliminary data.</text>
</comment>
<gene>
    <name evidence="1" type="ORF">EMO89_02400</name>
</gene>
<reference evidence="1 2" key="1">
    <citation type="journal article" date="2019" name="Syst. Appl. Microbiol.">
        <title>Characterization of Bifidobacterium species in feaces of the Egyptian fruit bat: Description of B. vespertilionis sp. nov. and B. rousetti sp. nov.</title>
        <authorList>
            <person name="Modesto M."/>
            <person name="Satti M."/>
            <person name="Watanabe K."/>
            <person name="Puglisi E."/>
            <person name="Morelli L."/>
            <person name="Huang C.-H."/>
            <person name="Liou J.-S."/>
            <person name="Miyashita M."/>
            <person name="Tamura T."/>
            <person name="Saito S."/>
            <person name="Mori K."/>
            <person name="Huang L."/>
            <person name="Sciavilla P."/>
            <person name="Sandri C."/>
            <person name="Spiezio C."/>
            <person name="Vitali F."/>
            <person name="Cavalieri D."/>
            <person name="Perpetuini G."/>
            <person name="Tofalo R."/>
            <person name="Bonetti A."/>
            <person name="Arita M."/>
            <person name="Mattarelli P."/>
        </authorList>
    </citation>
    <scope>NUCLEOTIDE SEQUENCE [LARGE SCALE GENOMIC DNA]</scope>
    <source>
        <strain evidence="1 2">RST7</strain>
    </source>
</reference>
<dbReference type="AlphaFoldDB" id="A0A5M9ZP80"/>
<organism evidence="1 2">
    <name type="scientific">Bifidobacterium tissieri</name>
    <dbReference type="NCBI Taxonomy" id="1630162"/>
    <lineage>
        <taxon>Bacteria</taxon>
        <taxon>Bacillati</taxon>
        <taxon>Actinomycetota</taxon>
        <taxon>Actinomycetes</taxon>
        <taxon>Bifidobacteriales</taxon>
        <taxon>Bifidobacteriaceae</taxon>
        <taxon>Bifidobacterium</taxon>
    </lineage>
</organism>